<dbReference type="SMART" id="SM00220">
    <property type="entry name" value="S_TKc"/>
    <property type="match status" value="1"/>
</dbReference>
<evidence type="ECO:0000313" key="13">
    <source>
        <dbReference type="Proteomes" id="UP000268652"/>
    </source>
</evidence>
<evidence type="ECO:0000256" key="6">
    <source>
        <dbReference type="ARBA" id="ARBA00022840"/>
    </source>
</evidence>
<name>A0A3A9W658_9ACTN</name>
<evidence type="ECO:0000256" key="8">
    <source>
        <dbReference type="ARBA" id="ARBA00048679"/>
    </source>
</evidence>
<organism evidence="11 14">
    <name type="scientific">Streptomyces radicis</name>
    <dbReference type="NCBI Taxonomy" id="1750517"/>
    <lineage>
        <taxon>Bacteria</taxon>
        <taxon>Bacillati</taxon>
        <taxon>Actinomycetota</taxon>
        <taxon>Actinomycetes</taxon>
        <taxon>Kitasatosporales</taxon>
        <taxon>Streptomycetaceae</taxon>
        <taxon>Streptomyces</taxon>
    </lineage>
</organism>
<dbReference type="AlphaFoldDB" id="A0A3A9W658"/>
<keyword evidence="2 11" id="KW-0723">Serine/threonine-protein kinase</keyword>
<feature type="domain" description="Protein kinase" evidence="10">
    <location>
        <begin position="150"/>
        <end position="467"/>
    </location>
</feature>
<feature type="compositionally biased region" description="Low complexity" evidence="9">
    <location>
        <begin position="24"/>
        <end position="37"/>
    </location>
</feature>
<dbReference type="SUPFAM" id="SSF56112">
    <property type="entry name" value="Protein kinase-like (PK-like)"/>
    <property type="match status" value="1"/>
</dbReference>
<dbReference type="Gene3D" id="1.10.510.10">
    <property type="entry name" value="Transferase(Phosphotransferase) domain 1"/>
    <property type="match status" value="1"/>
</dbReference>
<dbReference type="SUPFAM" id="SSF48452">
    <property type="entry name" value="TPR-like"/>
    <property type="match status" value="1"/>
</dbReference>
<accession>A0A3A9W658</accession>
<dbReference type="Gene3D" id="3.30.200.20">
    <property type="entry name" value="Phosphorylase Kinase, domain 1"/>
    <property type="match status" value="1"/>
</dbReference>
<dbReference type="Proteomes" id="UP000268652">
    <property type="component" value="Unassembled WGS sequence"/>
</dbReference>
<dbReference type="RefSeq" id="WP_120699728.1">
    <property type="nucleotide sequence ID" value="NZ_RBDX01000032.1"/>
</dbReference>
<comment type="catalytic activity">
    <reaction evidence="8">
        <text>L-seryl-[protein] + ATP = O-phospho-L-seryl-[protein] + ADP + H(+)</text>
        <dbReference type="Rhea" id="RHEA:17989"/>
        <dbReference type="Rhea" id="RHEA-COMP:9863"/>
        <dbReference type="Rhea" id="RHEA-COMP:11604"/>
        <dbReference type="ChEBI" id="CHEBI:15378"/>
        <dbReference type="ChEBI" id="CHEBI:29999"/>
        <dbReference type="ChEBI" id="CHEBI:30616"/>
        <dbReference type="ChEBI" id="CHEBI:83421"/>
        <dbReference type="ChEBI" id="CHEBI:456216"/>
        <dbReference type="EC" id="2.7.11.1"/>
    </reaction>
</comment>
<evidence type="ECO:0000313" key="11">
    <source>
        <dbReference type="EMBL" id="RKN04754.1"/>
    </source>
</evidence>
<dbReference type="InterPro" id="IPR000719">
    <property type="entry name" value="Prot_kinase_dom"/>
</dbReference>
<dbReference type="GO" id="GO:0004674">
    <property type="term" value="F:protein serine/threonine kinase activity"/>
    <property type="evidence" value="ECO:0007669"/>
    <property type="project" value="UniProtKB-KW"/>
</dbReference>
<dbReference type="Pfam" id="PF00069">
    <property type="entry name" value="Pkinase"/>
    <property type="match status" value="1"/>
</dbReference>
<dbReference type="Pfam" id="PF16918">
    <property type="entry name" value="PknG_TPR"/>
    <property type="match status" value="1"/>
</dbReference>
<feature type="compositionally biased region" description="Pro residues" evidence="9">
    <location>
        <begin position="462"/>
        <end position="475"/>
    </location>
</feature>
<dbReference type="InterPro" id="IPR031636">
    <property type="entry name" value="PknG_TPR"/>
</dbReference>
<evidence type="ECO:0000256" key="7">
    <source>
        <dbReference type="ARBA" id="ARBA00047899"/>
    </source>
</evidence>
<dbReference type="Proteomes" id="UP000275024">
    <property type="component" value="Unassembled WGS sequence"/>
</dbReference>
<comment type="caution">
    <text evidence="11">The sequence shown here is derived from an EMBL/GenBank/DDBJ whole genome shotgun (WGS) entry which is preliminary data.</text>
</comment>
<keyword evidence="13" id="KW-1185">Reference proteome</keyword>
<evidence type="ECO:0000256" key="9">
    <source>
        <dbReference type="SAM" id="MobiDB-lite"/>
    </source>
</evidence>
<proteinExistence type="predicted"/>
<protein>
    <recommendedName>
        <fullName evidence="1">non-specific serine/threonine protein kinase</fullName>
        <ecNumber evidence="1">2.7.11.1</ecNumber>
    </recommendedName>
</protein>
<evidence type="ECO:0000256" key="1">
    <source>
        <dbReference type="ARBA" id="ARBA00012513"/>
    </source>
</evidence>
<evidence type="ECO:0000313" key="14">
    <source>
        <dbReference type="Proteomes" id="UP000275024"/>
    </source>
</evidence>
<dbReference type="PROSITE" id="PS50011">
    <property type="entry name" value="PROTEIN_KINASE_DOM"/>
    <property type="match status" value="1"/>
</dbReference>
<evidence type="ECO:0000256" key="5">
    <source>
        <dbReference type="ARBA" id="ARBA00022777"/>
    </source>
</evidence>
<evidence type="ECO:0000256" key="3">
    <source>
        <dbReference type="ARBA" id="ARBA00022679"/>
    </source>
</evidence>
<feature type="region of interest" description="Disordered" evidence="9">
    <location>
        <begin position="1"/>
        <end position="88"/>
    </location>
</feature>
<keyword evidence="6" id="KW-0067">ATP-binding</keyword>
<feature type="region of interest" description="Disordered" evidence="9">
    <location>
        <begin position="442"/>
        <end position="481"/>
    </location>
</feature>
<dbReference type="InterPro" id="IPR011009">
    <property type="entry name" value="Kinase-like_dom_sf"/>
</dbReference>
<dbReference type="GO" id="GO:0005524">
    <property type="term" value="F:ATP binding"/>
    <property type="evidence" value="ECO:0007669"/>
    <property type="project" value="UniProtKB-KW"/>
</dbReference>
<dbReference type="Gene3D" id="1.25.40.10">
    <property type="entry name" value="Tetratricopeptide repeat domain"/>
    <property type="match status" value="1"/>
</dbReference>
<gene>
    <name evidence="12" type="ORF">D7318_26450</name>
    <name evidence="11" type="ORF">D7319_27405</name>
</gene>
<evidence type="ECO:0000313" key="12">
    <source>
        <dbReference type="EMBL" id="RKN15960.1"/>
    </source>
</evidence>
<dbReference type="EMBL" id="RBDY01000029">
    <property type="protein sequence ID" value="RKN15960.1"/>
    <property type="molecule type" value="Genomic_DNA"/>
</dbReference>
<sequence length="779" mass="83394">MKACARPGCGGTLAPTGYCDTCGRRPAGAAGPAPEDPGGSGGSFGSDPVTVPTGGGSEAEPPPPTPPSSTTGDGEMSLPPVSVPDPSAFVIKDPRASRQGRRCGWEGCSQLVGVAFGNQPATSRGFCPRCGHPFDFSPQLHPGDRLNDQYEVVGCVAQGGLGWIYLARDHNLDGSYVALKGLINNNDATALSVATAERRFLTALQHDHIVRIRNFVTAGSTGYIVMEFINGRPLSALGTRDRQEDILGGPLRLEHVAVYGCRILNALEYLHQHGLLYCDMKPSNVIHHGDQITIIDLGAVRRMDDDVSPAVHTDHYLPRVELYPDEPGPDTAPTRPRRGANGAPSPRQERRRGIPRFSRLTDLYTVATTLEELARASVVPDGVAKESFDLVIRRATAPHHAARFATAAEMFEQLRGVWRQLRAEYGEQQAARSTLFAPGADLLDSGLASPPPPRHWLRPPGHEPPALDPGRPPPGRVAAALPAPVPHPDHPKAARELLDCDTSLAIGETAPARAALVRACRELSQGVAHGDWRIAWYHGRLLLALGNAPAGNAEVHRVLAPALGLAQSRPRSAVECFDAVRQALPGETAPLLALGYCAESGGDLDRAEAFYRAVWRRDHADGSAAFGLARIRLARGERAAARAVLDQVPSHAPHHAAARTAAVRLLVGRLPGQPPTAGDFTEAQHRLPRLALDGGWTEGDERLRLTAEIREAALHWAASRGWPSPGLATGPLYGSPTTERRLRELLEESFTGLARRAATADEHAALIDHANHVRPLTLL</sequence>
<dbReference type="PANTHER" id="PTHR24363">
    <property type="entry name" value="SERINE/THREONINE PROTEIN KINASE"/>
    <property type="match status" value="1"/>
</dbReference>
<dbReference type="InterPro" id="IPR031634">
    <property type="entry name" value="PknG_rubred"/>
</dbReference>
<dbReference type="PANTHER" id="PTHR24363:SF0">
    <property type="entry name" value="SERINE_THREONINE KINASE LIKE DOMAIN CONTAINING 1"/>
    <property type="match status" value="1"/>
</dbReference>
<keyword evidence="5 11" id="KW-0418">Kinase</keyword>
<comment type="catalytic activity">
    <reaction evidence="7">
        <text>L-threonyl-[protein] + ATP = O-phospho-L-threonyl-[protein] + ADP + H(+)</text>
        <dbReference type="Rhea" id="RHEA:46608"/>
        <dbReference type="Rhea" id="RHEA-COMP:11060"/>
        <dbReference type="Rhea" id="RHEA-COMP:11605"/>
        <dbReference type="ChEBI" id="CHEBI:15378"/>
        <dbReference type="ChEBI" id="CHEBI:30013"/>
        <dbReference type="ChEBI" id="CHEBI:30616"/>
        <dbReference type="ChEBI" id="CHEBI:61977"/>
        <dbReference type="ChEBI" id="CHEBI:456216"/>
        <dbReference type="EC" id="2.7.11.1"/>
    </reaction>
</comment>
<keyword evidence="4" id="KW-0547">Nucleotide-binding</keyword>
<dbReference type="OrthoDB" id="137117at2"/>
<keyword evidence="3" id="KW-0808">Transferase</keyword>
<dbReference type="InterPro" id="IPR011990">
    <property type="entry name" value="TPR-like_helical_dom_sf"/>
</dbReference>
<dbReference type="EMBL" id="RBDX01000032">
    <property type="protein sequence ID" value="RKN04754.1"/>
    <property type="molecule type" value="Genomic_DNA"/>
</dbReference>
<feature type="region of interest" description="Disordered" evidence="9">
    <location>
        <begin position="318"/>
        <end position="354"/>
    </location>
</feature>
<reference evidence="13 14" key="1">
    <citation type="submission" date="2018-09" db="EMBL/GenBank/DDBJ databases">
        <title>Streptomyces sp. nov. DS1-2, an endophytic actinomycete isolated from roots of Dendrobium scabrilingue.</title>
        <authorList>
            <person name="Kuncharoen N."/>
            <person name="Kudo T."/>
            <person name="Ohkuma M."/>
            <person name="Yuki M."/>
            <person name="Tanasupawat S."/>
        </authorList>
    </citation>
    <scope>NUCLEOTIDE SEQUENCE [LARGE SCALE GENOMIC DNA]</scope>
    <source>
        <strain evidence="11 14">AZ1-7</strain>
        <strain evidence="12 13">DS1-2</strain>
    </source>
</reference>
<evidence type="ECO:0000259" key="10">
    <source>
        <dbReference type="PROSITE" id="PS50011"/>
    </source>
</evidence>
<evidence type="ECO:0000256" key="2">
    <source>
        <dbReference type="ARBA" id="ARBA00022527"/>
    </source>
</evidence>
<dbReference type="Pfam" id="PF16919">
    <property type="entry name" value="PknG_rubred"/>
    <property type="match status" value="1"/>
</dbReference>
<evidence type="ECO:0000256" key="4">
    <source>
        <dbReference type="ARBA" id="ARBA00022741"/>
    </source>
</evidence>
<dbReference type="EC" id="2.7.11.1" evidence="1"/>